<accession>A0ABX3TXU7</accession>
<proteinExistence type="predicted"/>
<evidence type="ECO:0000313" key="2">
    <source>
        <dbReference type="Proteomes" id="UP000192722"/>
    </source>
</evidence>
<dbReference type="RefSeq" id="WP_084983725.1">
    <property type="nucleotide sequence ID" value="NZ_CBCSCF010000010.1"/>
</dbReference>
<organism evidence="1 2">
    <name type="scientific">Rouxiella silvae</name>
    <dbReference type="NCBI Taxonomy" id="1646373"/>
    <lineage>
        <taxon>Bacteria</taxon>
        <taxon>Pseudomonadati</taxon>
        <taxon>Pseudomonadota</taxon>
        <taxon>Gammaproteobacteria</taxon>
        <taxon>Enterobacterales</taxon>
        <taxon>Yersiniaceae</taxon>
        <taxon>Rouxiella</taxon>
    </lineage>
</organism>
<protein>
    <submittedName>
        <fullName evidence="1">Uncharacterized protein</fullName>
    </submittedName>
</protein>
<gene>
    <name evidence="1" type="ORF">BS639_17135</name>
</gene>
<dbReference type="Proteomes" id="UP000192722">
    <property type="component" value="Unassembled WGS sequence"/>
</dbReference>
<name>A0ABX3TXU7_9GAMM</name>
<comment type="caution">
    <text evidence="1">The sequence shown here is derived from an EMBL/GenBank/DDBJ whole genome shotgun (WGS) entry which is preliminary data.</text>
</comment>
<reference evidence="1 2" key="1">
    <citation type="journal article" date="2017" name="Int. J. Syst. Evol. Microbiol.">
        <title>Rouxiella badensis sp. nov. and Rouxiella silvae sp. nov. isolated from peat bog soil in Germany and emendation of the genus description.</title>
        <authorList>
            <person name="Le Fleche-Mateos A."/>
            <person name="Kugler J.H."/>
            <person name="Hansen S.H."/>
            <person name="Syldatk C."/>
            <person name="Hausmann R."/>
            <person name="Lomprez F."/>
            <person name="Vandenbogaert M."/>
            <person name="Manuguerra J.C."/>
            <person name="Grimont P.A."/>
        </authorList>
    </citation>
    <scope>NUCLEOTIDE SEQUENCE [LARGE SCALE GENOMIC DNA]</scope>
    <source>
        <strain evidence="1 2">213</strain>
    </source>
</reference>
<keyword evidence="2" id="KW-1185">Reference proteome</keyword>
<sequence length="62" mass="7031">MKTWFMAYEYTNEERVAVKSFTFITENEEHDLPKQVDDFIRNEAGALGFGTSAIAVTALNIV</sequence>
<dbReference type="EMBL" id="MRWD01000044">
    <property type="protein sequence ID" value="ORJ20018.1"/>
    <property type="molecule type" value="Genomic_DNA"/>
</dbReference>
<evidence type="ECO:0000313" key="1">
    <source>
        <dbReference type="EMBL" id="ORJ20018.1"/>
    </source>
</evidence>